<evidence type="ECO:0000313" key="12">
    <source>
        <dbReference type="Proteomes" id="UP000008743"/>
    </source>
</evidence>
<keyword evidence="5" id="KW-0677">Repeat</keyword>
<evidence type="ECO:0000256" key="9">
    <source>
        <dbReference type="PROSITE-ProRule" id="PRU00282"/>
    </source>
</evidence>
<evidence type="ECO:0000256" key="3">
    <source>
        <dbReference type="ARBA" id="ARBA00022448"/>
    </source>
</evidence>
<comment type="subcellular location">
    <subcellularLocation>
        <location evidence="1">Mitochondrion membrane</location>
        <topology evidence="1">Multi-pass membrane protein</topology>
    </subcellularLocation>
</comment>
<organism evidence="11 12">
    <name type="scientific">Capsaspora owczarzaki (strain ATCC 30864)</name>
    <dbReference type="NCBI Taxonomy" id="595528"/>
    <lineage>
        <taxon>Eukaryota</taxon>
        <taxon>Filasterea</taxon>
        <taxon>Capsaspora</taxon>
    </lineage>
</organism>
<reference evidence="12" key="1">
    <citation type="submission" date="2011-02" db="EMBL/GenBank/DDBJ databases">
        <title>The Genome Sequence of Capsaspora owczarzaki ATCC 30864.</title>
        <authorList>
            <person name="Russ C."/>
            <person name="Cuomo C."/>
            <person name="Burger G."/>
            <person name="Gray M.W."/>
            <person name="Holland P.W.H."/>
            <person name="King N."/>
            <person name="Lang F.B.F."/>
            <person name="Roger A.J."/>
            <person name="Ruiz-Trillo I."/>
            <person name="Young S.K."/>
            <person name="Zeng Q."/>
            <person name="Gargeya S."/>
            <person name="Alvarado L."/>
            <person name="Berlin A."/>
            <person name="Chapman S.B."/>
            <person name="Chen Z."/>
            <person name="Freedman E."/>
            <person name="Gellesch M."/>
            <person name="Goldberg J."/>
            <person name="Griggs A."/>
            <person name="Gujja S."/>
            <person name="Heilman E."/>
            <person name="Heiman D."/>
            <person name="Howarth C."/>
            <person name="Mehta T."/>
            <person name="Neiman D."/>
            <person name="Pearson M."/>
            <person name="Roberts A."/>
            <person name="Saif S."/>
            <person name="Shea T."/>
            <person name="Shenoy N."/>
            <person name="Sisk P."/>
            <person name="Stolte C."/>
            <person name="Sykes S."/>
            <person name="White J."/>
            <person name="Yandava C."/>
            <person name="Haas B."/>
            <person name="Nusbaum C."/>
            <person name="Birren B."/>
        </authorList>
    </citation>
    <scope>NUCLEOTIDE SEQUENCE</scope>
    <source>
        <strain evidence="12">ATCC 30864</strain>
    </source>
</reference>
<keyword evidence="4 9" id="KW-0812">Transmembrane</keyword>
<name>A0A0D2VI86_CAPO3</name>
<dbReference type="InParanoid" id="A0A0D2VI86"/>
<gene>
    <name evidence="11" type="ORF">CAOG_001084</name>
</gene>
<feature type="repeat" description="Solcar" evidence="9">
    <location>
        <begin position="230"/>
        <end position="317"/>
    </location>
</feature>
<evidence type="ECO:0000256" key="2">
    <source>
        <dbReference type="ARBA" id="ARBA00006375"/>
    </source>
</evidence>
<accession>A0A0D2VI86</accession>
<dbReference type="RefSeq" id="XP_004365955.2">
    <property type="nucleotide sequence ID" value="XM_004365898.2"/>
</dbReference>
<comment type="similarity">
    <text evidence="2 10">Belongs to the mitochondrial carrier (TC 2.A.29) family.</text>
</comment>
<protein>
    <submittedName>
        <fullName evidence="11">Carnitine/acylcarnitine carrier protein</fullName>
    </submittedName>
</protein>
<dbReference type="EMBL" id="KE346360">
    <property type="protein sequence ID" value="KJE89647.1"/>
    <property type="molecule type" value="Genomic_DNA"/>
</dbReference>
<evidence type="ECO:0000256" key="7">
    <source>
        <dbReference type="ARBA" id="ARBA00023128"/>
    </source>
</evidence>
<dbReference type="PhylomeDB" id="A0A0D2VI86"/>
<evidence type="ECO:0000256" key="5">
    <source>
        <dbReference type="ARBA" id="ARBA00022737"/>
    </source>
</evidence>
<dbReference type="InterPro" id="IPR023395">
    <property type="entry name" value="MCP_dom_sf"/>
</dbReference>
<proteinExistence type="inferred from homology"/>
<evidence type="ECO:0000256" key="1">
    <source>
        <dbReference type="ARBA" id="ARBA00004225"/>
    </source>
</evidence>
<feature type="repeat" description="Solcar" evidence="9">
    <location>
        <begin position="23"/>
        <end position="110"/>
    </location>
</feature>
<keyword evidence="7" id="KW-0496">Mitochondrion</keyword>
<dbReference type="Gene3D" id="1.50.40.10">
    <property type="entry name" value="Mitochondrial carrier domain"/>
    <property type="match status" value="1"/>
</dbReference>
<dbReference type="OrthoDB" id="14252at2759"/>
<evidence type="ECO:0000256" key="6">
    <source>
        <dbReference type="ARBA" id="ARBA00022989"/>
    </source>
</evidence>
<dbReference type="InterPro" id="IPR018108">
    <property type="entry name" value="MCP_transmembrane"/>
</dbReference>
<dbReference type="InterPro" id="IPR050567">
    <property type="entry name" value="Mitochondrial_Carrier"/>
</dbReference>
<dbReference type="GO" id="GO:0031966">
    <property type="term" value="C:mitochondrial membrane"/>
    <property type="evidence" value="ECO:0007669"/>
    <property type="project" value="UniProtKB-SubCell"/>
</dbReference>
<keyword evidence="3 10" id="KW-0813">Transport</keyword>
<feature type="repeat" description="Solcar" evidence="9">
    <location>
        <begin position="119"/>
        <end position="224"/>
    </location>
</feature>
<dbReference type="AlphaFoldDB" id="A0A0D2VI86"/>
<evidence type="ECO:0000256" key="10">
    <source>
        <dbReference type="RuleBase" id="RU000488"/>
    </source>
</evidence>
<dbReference type="STRING" id="595528.A0A0D2VI86"/>
<dbReference type="Pfam" id="PF00153">
    <property type="entry name" value="Mito_carr"/>
    <property type="match status" value="3"/>
</dbReference>
<dbReference type="PROSITE" id="PS50920">
    <property type="entry name" value="SOLCAR"/>
    <property type="match status" value="3"/>
</dbReference>
<dbReference type="SUPFAM" id="SSF103506">
    <property type="entry name" value="Mitochondrial carrier"/>
    <property type="match status" value="1"/>
</dbReference>
<keyword evidence="12" id="KW-1185">Reference proteome</keyword>
<keyword evidence="6" id="KW-1133">Transmembrane helix</keyword>
<dbReference type="PANTHER" id="PTHR45624">
    <property type="entry name" value="MITOCHONDRIAL BASIC AMINO ACIDS TRANSPORTER-RELATED"/>
    <property type="match status" value="1"/>
</dbReference>
<keyword evidence="8 9" id="KW-0472">Membrane</keyword>
<sequence length="325" mass="35673">MSDLSDHGGPPHHSHLPHAEPRFSKMDHFISGSFAGIAQSLIGHPFDTIKVRLQTQSVTNPLFKGPYDCLQQTIRKEGVRALFKGMSSPLVASIVFNSILFGTFEEFKSRLSNPLTGQLSTANFVLSCTATGALESLLYCPLELVKARLQVHMQASAASSAASAATTTATTTTTATQLGPMGMLREVVQQRGIRGLFIGLNVTMLRECPGNVMYFGAYEMFKTHYPATRPETERIIMSGGLTGMLYWTFIYPIDLLKSKVQCDDLQSPRYRGLVHCFRVSLQESGWRGLFVGLSPCILRAFPANGAAFVAFEFSKSFLRSQAEIA</sequence>
<evidence type="ECO:0000256" key="8">
    <source>
        <dbReference type="ARBA" id="ARBA00023136"/>
    </source>
</evidence>
<dbReference type="Proteomes" id="UP000008743">
    <property type="component" value="Unassembled WGS sequence"/>
</dbReference>
<dbReference type="GO" id="GO:0022857">
    <property type="term" value="F:transmembrane transporter activity"/>
    <property type="evidence" value="ECO:0007669"/>
    <property type="project" value="TreeGrafter"/>
</dbReference>
<dbReference type="FunCoup" id="A0A0D2VI86">
    <property type="interactions" value="119"/>
</dbReference>
<evidence type="ECO:0000256" key="4">
    <source>
        <dbReference type="ARBA" id="ARBA00022692"/>
    </source>
</evidence>
<evidence type="ECO:0000313" key="11">
    <source>
        <dbReference type="EMBL" id="KJE89647.1"/>
    </source>
</evidence>